<proteinExistence type="predicted"/>
<dbReference type="Proteomes" id="UP000013526">
    <property type="component" value="Unassembled WGS sequence"/>
</dbReference>
<dbReference type="AlphaFoldDB" id="R1GNH7"/>
<gene>
    <name evidence="1" type="ORF">G113_20612</name>
</gene>
<sequence>CQLPQRLRLAIEQQTPLSHQALTLEQGETSSIS</sequence>
<feature type="non-terminal residue" evidence="1">
    <location>
        <position position="1"/>
    </location>
</feature>
<name>R1GNH7_9GAMM</name>
<accession>R1GNH7</accession>
<keyword evidence="2" id="KW-1185">Reference proteome</keyword>
<dbReference type="EMBL" id="AQGQ01000272">
    <property type="protein sequence ID" value="EOD53260.1"/>
    <property type="molecule type" value="Genomic_DNA"/>
</dbReference>
<protein>
    <submittedName>
        <fullName evidence="1">Uncharacterized protein</fullName>
    </submittedName>
</protein>
<organism evidence="1 2">
    <name type="scientific">Aeromonas molluscorum 848</name>
    <dbReference type="NCBI Taxonomy" id="1268236"/>
    <lineage>
        <taxon>Bacteria</taxon>
        <taxon>Pseudomonadati</taxon>
        <taxon>Pseudomonadota</taxon>
        <taxon>Gammaproteobacteria</taxon>
        <taxon>Aeromonadales</taxon>
        <taxon>Aeromonadaceae</taxon>
        <taxon>Aeromonas</taxon>
    </lineage>
</organism>
<evidence type="ECO:0000313" key="1">
    <source>
        <dbReference type="EMBL" id="EOD53260.1"/>
    </source>
</evidence>
<comment type="caution">
    <text evidence="1">The sequence shown here is derived from an EMBL/GenBank/DDBJ whole genome shotgun (WGS) entry which is preliminary data.</text>
</comment>
<reference evidence="1 2" key="1">
    <citation type="journal article" date="2013" name="Genome Announc.">
        <title>Draft Genome Sequence of Aeromonas molluscorum Strain 848TT, Isolated from Bivalve Molluscs.</title>
        <authorList>
            <person name="Spataro N."/>
            <person name="Farfan M."/>
            <person name="Albarral V."/>
            <person name="Sanglas A."/>
            <person name="Loren J.G."/>
            <person name="Fuste M.C."/>
            <person name="Bosch E."/>
        </authorList>
    </citation>
    <scope>NUCLEOTIDE SEQUENCE [LARGE SCALE GENOMIC DNA]</scope>
    <source>
        <strain evidence="1 2">848</strain>
    </source>
</reference>
<evidence type="ECO:0000313" key="2">
    <source>
        <dbReference type="Proteomes" id="UP000013526"/>
    </source>
</evidence>